<evidence type="ECO:0000313" key="2">
    <source>
        <dbReference type="EMBL" id="SKA23781.1"/>
    </source>
</evidence>
<feature type="domain" description="FHA" evidence="1">
    <location>
        <begin position="32"/>
        <end position="82"/>
    </location>
</feature>
<dbReference type="SUPFAM" id="SSF49879">
    <property type="entry name" value="SMAD/FHA domain"/>
    <property type="match status" value="1"/>
</dbReference>
<keyword evidence="3" id="KW-1185">Reference proteome</keyword>
<sequence>MDLILSITSFHKFTPELKSVYTLSSEEDYCSIKFGRSDSCDWVLPDPERIISGVHGEVSKFGNNYLLRDLSTNGIFINKSVSPIGNGIEITLNNHDTISFGDYEIEVTLSDTDKKTDDILPNHNLMISSFNTLSPRELLNKPVDMPKMGDMDFGFDANLFLSQEATPSVLEEPDIGDIDDFFDTKSIENIEDFSIEKKEKTKELLQRPMVEETSGFQPESETLLRAFLSGAGIDEGLLPDNKKEVWFQELGKSYALMLDGLMQTLHNRTKFKQSNKLNHTAFQKRENNPLKFSADFDDAIHNLYNRKSSSFLSPEVAIKSAFRDIECHEKAMINGVHGAVSSVMKLLDPNNISENLSQRERSLFSPFFSQVDKKKWQKYEALYYQLNNDFEVGGFDSDKFYLEDFAREYDKAIRNIEG</sequence>
<dbReference type="InterPro" id="IPR046883">
    <property type="entry name" value="T6SS_FHA_C"/>
</dbReference>
<dbReference type="AlphaFoldDB" id="A0A1T4S7G0"/>
<dbReference type="Gene3D" id="2.60.200.20">
    <property type="match status" value="1"/>
</dbReference>
<organism evidence="2 3">
    <name type="scientific">Vibrio cincinnatiensis DSM 19608</name>
    <dbReference type="NCBI Taxonomy" id="1123491"/>
    <lineage>
        <taxon>Bacteria</taxon>
        <taxon>Pseudomonadati</taxon>
        <taxon>Pseudomonadota</taxon>
        <taxon>Gammaproteobacteria</taxon>
        <taxon>Vibrionales</taxon>
        <taxon>Vibrionaceae</taxon>
        <taxon>Vibrio</taxon>
    </lineage>
</organism>
<dbReference type="InterPro" id="IPR017735">
    <property type="entry name" value="T6SS_FHA"/>
</dbReference>
<evidence type="ECO:0000259" key="1">
    <source>
        <dbReference type="PROSITE" id="PS50006"/>
    </source>
</evidence>
<evidence type="ECO:0000313" key="3">
    <source>
        <dbReference type="Proteomes" id="UP000190834"/>
    </source>
</evidence>
<dbReference type="GeneID" id="70582247"/>
<dbReference type="Pfam" id="PF00498">
    <property type="entry name" value="FHA"/>
    <property type="match status" value="1"/>
</dbReference>
<name>A0A1T4S7G0_VIBCI</name>
<dbReference type="RefSeq" id="WP_078927385.1">
    <property type="nucleotide sequence ID" value="NZ_FUXB01000019.1"/>
</dbReference>
<dbReference type="SMART" id="SM00240">
    <property type="entry name" value="FHA"/>
    <property type="match status" value="1"/>
</dbReference>
<dbReference type="EMBL" id="FUXB01000019">
    <property type="protein sequence ID" value="SKA23781.1"/>
    <property type="molecule type" value="Genomic_DNA"/>
</dbReference>
<protein>
    <submittedName>
        <fullName evidence="2">FHA domain protein</fullName>
    </submittedName>
</protein>
<proteinExistence type="predicted"/>
<gene>
    <name evidence="2" type="ORF">SAMN02745782_03047</name>
</gene>
<dbReference type="OrthoDB" id="273564at2"/>
<accession>A0A1T4S7G0</accession>
<dbReference type="InterPro" id="IPR000253">
    <property type="entry name" value="FHA_dom"/>
</dbReference>
<reference evidence="3" key="1">
    <citation type="submission" date="2017-02" db="EMBL/GenBank/DDBJ databases">
        <authorList>
            <person name="Varghese N."/>
            <person name="Submissions S."/>
        </authorList>
    </citation>
    <scope>NUCLEOTIDE SEQUENCE [LARGE SCALE GENOMIC DNA]</scope>
    <source>
        <strain evidence="3">DSM 19608</strain>
    </source>
</reference>
<dbReference type="PROSITE" id="PS50006">
    <property type="entry name" value="FHA_DOMAIN"/>
    <property type="match status" value="1"/>
</dbReference>
<dbReference type="InterPro" id="IPR008984">
    <property type="entry name" value="SMAD_FHA_dom_sf"/>
</dbReference>
<dbReference type="CDD" id="cd00060">
    <property type="entry name" value="FHA"/>
    <property type="match status" value="1"/>
</dbReference>
<dbReference type="NCBIfam" id="TIGR03354">
    <property type="entry name" value="VI_FHA"/>
    <property type="match status" value="1"/>
</dbReference>
<dbReference type="Pfam" id="PF20232">
    <property type="entry name" value="T6SS_FHA_C"/>
    <property type="match status" value="1"/>
</dbReference>
<dbReference type="STRING" id="1123491.SAMN02745782_03047"/>
<dbReference type="Proteomes" id="UP000190834">
    <property type="component" value="Unassembled WGS sequence"/>
</dbReference>